<evidence type="ECO:0000313" key="2">
    <source>
        <dbReference type="EMBL" id="QDU64359.1"/>
    </source>
</evidence>
<dbReference type="AlphaFoldDB" id="A0A518BBM1"/>
<feature type="compositionally biased region" description="Basic and acidic residues" evidence="1">
    <location>
        <begin position="40"/>
        <end position="49"/>
    </location>
</feature>
<evidence type="ECO:0000256" key="1">
    <source>
        <dbReference type="SAM" id="MobiDB-lite"/>
    </source>
</evidence>
<feature type="region of interest" description="Disordered" evidence="1">
    <location>
        <begin position="21"/>
        <end position="49"/>
    </location>
</feature>
<dbReference type="EMBL" id="CP036279">
    <property type="protein sequence ID" value="QDU64359.1"/>
    <property type="molecule type" value="Genomic_DNA"/>
</dbReference>
<name>A0A518BBM1_9BACT</name>
<accession>A0A518BBM1</accession>
<keyword evidence="3" id="KW-1185">Reference proteome</keyword>
<reference evidence="2 3" key="1">
    <citation type="submission" date="2019-02" db="EMBL/GenBank/DDBJ databases">
        <title>Deep-cultivation of Planctomycetes and their phenomic and genomic characterization uncovers novel biology.</title>
        <authorList>
            <person name="Wiegand S."/>
            <person name="Jogler M."/>
            <person name="Boedeker C."/>
            <person name="Pinto D."/>
            <person name="Vollmers J."/>
            <person name="Rivas-Marin E."/>
            <person name="Kohn T."/>
            <person name="Peeters S.H."/>
            <person name="Heuer A."/>
            <person name="Rast P."/>
            <person name="Oberbeckmann S."/>
            <person name="Bunk B."/>
            <person name="Jeske O."/>
            <person name="Meyerdierks A."/>
            <person name="Storesund J.E."/>
            <person name="Kallscheuer N."/>
            <person name="Luecker S."/>
            <person name="Lage O.M."/>
            <person name="Pohl T."/>
            <person name="Merkel B.J."/>
            <person name="Hornburger P."/>
            <person name="Mueller R.-W."/>
            <person name="Bruemmer F."/>
            <person name="Labrenz M."/>
            <person name="Spormann A.M."/>
            <person name="Op den Camp H."/>
            <person name="Overmann J."/>
            <person name="Amann R."/>
            <person name="Jetten M.S.M."/>
            <person name="Mascher T."/>
            <person name="Medema M.H."/>
            <person name="Devos D.P."/>
            <person name="Kaster A.-K."/>
            <person name="Ovreas L."/>
            <person name="Rohde M."/>
            <person name="Galperin M.Y."/>
            <person name="Jogler C."/>
        </authorList>
    </citation>
    <scope>NUCLEOTIDE SEQUENCE [LARGE SCALE GENOMIC DNA]</scope>
    <source>
        <strain evidence="2 3">Pan216</strain>
    </source>
</reference>
<dbReference type="Proteomes" id="UP000317093">
    <property type="component" value="Chromosome"/>
</dbReference>
<dbReference type="RefSeq" id="WP_145262512.1">
    <property type="nucleotide sequence ID" value="NZ_CP036279.1"/>
</dbReference>
<dbReference type="KEGG" id="knv:Pan216_52490"/>
<gene>
    <name evidence="2" type="ORF">Pan216_52490</name>
</gene>
<feature type="compositionally biased region" description="Polar residues" evidence="1">
    <location>
        <begin position="22"/>
        <end position="39"/>
    </location>
</feature>
<proteinExistence type="predicted"/>
<sequence length="144" mass="16560">MPFNFRTSQVLSEEVPFGLETDVSQPISSETDADWTNSGPDRRKCERQSTQDAALLIPTHHDRTATLFLHAQRVQVRNWCRDGFAFATEAPLDTTRAVANRFGTSEFHLIRQVYQHQHSVRSFSSGWEIEETFESLERLEDCLS</sequence>
<evidence type="ECO:0000313" key="3">
    <source>
        <dbReference type="Proteomes" id="UP000317093"/>
    </source>
</evidence>
<organism evidence="2 3">
    <name type="scientific">Kolteria novifilia</name>
    <dbReference type="NCBI Taxonomy" id="2527975"/>
    <lineage>
        <taxon>Bacteria</taxon>
        <taxon>Pseudomonadati</taxon>
        <taxon>Planctomycetota</taxon>
        <taxon>Planctomycetia</taxon>
        <taxon>Kolteriales</taxon>
        <taxon>Kolteriaceae</taxon>
        <taxon>Kolteria</taxon>
    </lineage>
</organism>
<protein>
    <submittedName>
        <fullName evidence="2">Uncharacterized protein</fullName>
    </submittedName>
</protein>